<keyword evidence="2" id="KW-1185">Reference proteome</keyword>
<protein>
    <recommendedName>
        <fullName evidence="3">DUF736 family protein</fullName>
    </recommendedName>
</protein>
<proteinExistence type="predicted"/>
<accession>A0ABX4TA80</accession>
<comment type="caution">
    <text evidence="1">The sequence shown here is derived from an EMBL/GenBank/DDBJ whole genome shotgun (WGS) entry which is preliminary data.</text>
</comment>
<evidence type="ECO:0008006" key="3">
    <source>
        <dbReference type="Google" id="ProtNLM"/>
    </source>
</evidence>
<evidence type="ECO:0000313" key="1">
    <source>
        <dbReference type="EMBL" id="PLT90879.1"/>
    </source>
</evidence>
<dbReference type="Pfam" id="PF05284">
    <property type="entry name" value="DUF736"/>
    <property type="match status" value="1"/>
</dbReference>
<dbReference type="EMBL" id="NBUC01000195">
    <property type="protein sequence ID" value="PLT90879.1"/>
    <property type="molecule type" value="Genomic_DNA"/>
</dbReference>
<sequence>MNITNYIQFDGDNLDAAKGAGLISTIDRDMDIKVVPFESDNERAPTHRVYARSPRGHDIEVGGIWKKENQDGKPYYTLSIRKLRYNANLGRFPGQDDASLQAIIEWEPRD</sequence>
<name>A0ABX4TA80_9HYPH</name>
<dbReference type="InterPro" id="IPR007948">
    <property type="entry name" value="DUF736"/>
</dbReference>
<evidence type="ECO:0000313" key="2">
    <source>
        <dbReference type="Proteomes" id="UP001190825"/>
    </source>
</evidence>
<reference evidence="1 2" key="1">
    <citation type="journal article" date="2018" name="FEMS Microbiol. Ecol.">
        <title>Co-invading symbiotic mutualists of Medicago polymorpha retain high ancestral diversity and contain diverse accessory genomes.</title>
        <authorList>
            <person name="Porter S.S."/>
            <person name="Faber-Hammond J.J."/>
            <person name="Friesen M.L."/>
        </authorList>
    </citation>
    <scope>NUCLEOTIDE SEQUENCE [LARGE SCALE GENOMIC DNA]</scope>
    <source>
        <strain evidence="1 2">Str16</strain>
    </source>
</reference>
<dbReference type="RefSeq" id="WP_101780033.1">
    <property type="nucleotide sequence ID" value="NZ_NBUC01000195.1"/>
</dbReference>
<dbReference type="Proteomes" id="UP001190825">
    <property type="component" value="Unassembled WGS sequence"/>
</dbReference>
<organism evidence="1 2">
    <name type="scientific">Sinorhizobium medicae</name>
    <dbReference type="NCBI Taxonomy" id="110321"/>
    <lineage>
        <taxon>Bacteria</taxon>
        <taxon>Pseudomonadati</taxon>
        <taxon>Pseudomonadota</taxon>
        <taxon>Alphaproteobacteria</taxon>
        <taxon>Hyphomicrobiales</taxon>
        <taxon>Rhizobiaceae</taxon>
        <taxon>Sinorhizobium/Ensifer group</taxon>
        <taxon>Sinorhizobium</taxon>
    </lineage>
</organism>
<gene>
    <name evidence="1" type="ORF">BMJ33_36060</name>
</gene>